<reference evidence="1 2" key="1">
    <citation type="submission" date="2018-11" db="EMBL/GenBank/DDBJ databases">
        <authorList>
            <person name="Stevens M.J."/>
            <person name="Cernela N."/>
            <person name="Spoerry Serrano N."/>
            <person name="Schmitt S."/>
            <person name="Schrenzel J."/>
            <person name="Stephan R."/>
        </authorList>
    </citation>
    <scope>NUCLEOTIDE SEQUENCE [LARGE SCALE GENOMIC DNA]</scope>
    <source>
        <strain evidence="1 2">PP422</strain>
    </source>
</reference>
<protein>
    <submittedName>
        <fullName evidence="1">Glucose-6-phosphate isomerase</fullName>
    </submittedName>
</protein>
<accession>A0A3R8RCG3</accession>
<gene>
    <name evidence="1" type="ORF">EI998_05450</name>
</gene>
<dbReference type="GO" id="GO:0016853">
    <property type="term" value="F:isomerase activity"/>
    <property type="evidence" value="ECO:0007669"/>
    <property type="project" value="UniProtKB-KW"/>
</dbReference>
<evidence type="ECO:0000313" key="1">
    <source>
        <dbReference type="EMBL" id="RRR52933.1"/>
    </source>
</evidence>
<dbReference type="Proteomes" id="UP000274117">
    <property type="component" value="Unassembled WGS sequence"/>
</dbReference>
<keyword evidence="1" id="KW-0413">Isomerase</keyword>
<dbReference type="PROSITE" id="PS51257">
    <property type="entry name" value="PROKAR_LIPOPROTEIN"/>
    <property type="match status" value="1"/>
</dbReference>
<sequence>MKLNKKGNNVKKSILLLALFSVILVGCGQKKENKGTNPSGDDFSTQLPILKEKQDTTNEQFNVLVNVPVVAVNDNPPADETQKGHKIHAANNGVAERDENGNIKENWRYYDVPANWTINKENTEDETLAAVYDVKEGANNYMVQLYTINAFNKSPLEEGVNMNEEELAARMAETNHNFIEQSVVIINDQEWKAGRQIMNDQKMARLTFYRMESTGEYDDSVVVGSIYYSLDPGLDKDRTALKKAIGQLKDVVYSLSKK</sequence>
<dbReference type="AlphaFoldDB" id="A0A3R8RCG3"/>
<organism evidence="1 2">
    <name type="scientific">Streptococcus suis</name>
    <dbReference type="NCBI Taxonomy" id="1307"/>
    <lineage>
        <taxon>Bacteria</taxon>
        <taxon>Bacillati</taxon>
        <taxon>Bacillota</taxon>
        <taxon>Bacilli</taxon>
        <taxon>Lactobacillales</taxon>
        <taxon>Streptococcaceae</taxon>
        <taxon>Streptococcus</taxon>
    </lineage>
</organism>
<reference evidence="1 2" key="2">
    <citation type="submission" date="2018-12" db="EMBL/GenBank/DDBJ databases">
        <title>Whole-genome sequences of fifteen clinical Streptococcus suis strains isolated from pigs between 2006 and 2018.</title>
        <authorList>
            <person name="Stevens M.J.A."/>
            <person name="Cernela N."/>
            <person name="Spoerry Serrano N."/>
            <person name="Schmitt S."/>
            <person name="Schrenzel J."/>
            <person name="Stephan R."/>
        </authorList>
    </citation>
    <scope>NUCLEOTIDE SEQUENCE [LARGE SCALE GENOMIC DNA]</scope>
    <source>
        <strain evidence="1 2">PP422</strain>
    </source>
</reference>
<evidence type="ECO:0000313" key="2">
    <source>
        <dbReference type="Proteomes" id="UP000274117"/>
    </source>
</evidence>
<dbReference type="EMBL" id="RSDO01000008">
    <property type="protein sequence ID" value="RRR52933.1"/>
    <property type="molecule type" value="Genomic_DNA"/>
</dbReference>
<proteinExistence type="predicted"/>
<name>A0A3R8RCG3_STRSU</name>
<comment type="caution">
    <text evidence="1">The sequence shown here is derived from an EMBL/GenBank/DDBJ whole genome shotgun (WGS) entry which is preliminary data.</text>
</comment>